<proteinExistence type="predicted"/>
<sequence>MVERGLMPLERWLLLPADSQETVLVVLARMISAGVVIAESDGEGGQR</sequence>
<reference evidence="1 2" key="1">
    <citation type="submission" date="2019-11" db="EMBL/GenBank/DDBJ databases">
        <title>Acidiferrimicrobium australis gen. nov., sp. nov., an acidophilic and obligately heterotrophic, member of the Actinobacteria that catalyses dissimilatory oxido- reduction of iron isolated from metal-rich acidic water in Chile.</title>
        <authorList>
            <person name="Gonzalez D."/>
            <person name="Huber K."/>
            <person name="Hedrich S."/>
            <person name="Rojas-Villalobos C."/>
            <person name="Quatrini R."/>
            <person name="Dinamarca M.A."/>
            <person name="Schwarz A."/>
            <person name="Canales C."/>
            <person name="Nancucheo I."/>
        </authorList>
    </citation>
    <scope>NUCLEOTIDE SEQUENCE [LARGE SCALE GENOMIC DNA]</scope>
    <source>
        <strain evidence="1 2">USS-CCA1</strain>
    </source>
</reference>
<dbReference type="Proteomes" id="UP000437736">
    <property type="component" value="Unassembled WGS sequence"/>
</dbReference>
<name>A0ABW9QS56_9ACTN</name>
<gene>
    <name evidence="1" type="ORF">GHK86_08090</name>
</gene>
<organism evidence="1 2">
    <name type="scientific">Acidiferrimicrobium australe</name>
    <dbReference type="NCBI Taxonomy" id="2664430"/>
    <lineage>
        <taxon>Bacteria</taxon>
        <taxon>Bacillati</taxon>
        <taxon>Actinomycetota</taxon>
        <taxon>Acidimicrobiia</taxon>
        <taxon>Acidimicrobiales</taxon>
        <taxon>Acidimicrobiaceae</taxon>
        <taxon>Acidiferrimicrobium</taxon>
    </lineage>
</organism>
<dbReference type="EMBL" id="WJHE01000359">
    <property type="protein sequence ID" value="MST32680.1"/>
    <property type="molecule type" value="Genomic_DNA"/>
</dbReference>
<keyword evidence="2" id="KW-1185">Reference proteome</keyword>
<protein>
    <submittedName>
        <fullName evidence="1">Uncharacterized protein</fullName>
    </submittedName>
</protein>
<evidence type="ECO:0000313" key="2">
    <source>
        <dbReference type="Proteomes" id="UP000437736"/>
    </source>
</evidence>
<comment type="caution">
    <text evidence="1">The sequence shown here is derived from an EMBL/GenBank/DDBJ whole genome shotgun (WGS) entry which is preliminary data.</text>
</comment>
<evidence type="ECO:0000313" key="1">
    <source>
        <dbReference type="EMBL" id="MST32680.1"/>
    </source>
</evidence>
<accession>A0ABW9QS56</accession>